<dbReference type="OrthoDB" id="4366784at2"/>
<keyword evidence="5" id="KW-0808">Transferase</keyword>
<name>A0A1N7JI53_9CORY</name>
<gene>
    <name evidence="10" type="ORF">SAMN05444817_10855</name>
</gene>
<dbReference type="GO" id="GO:0016787">
    <property type="term" value="F:hydrolase activity"/>
    <property type="evidence" value="ECO:0007669"/>
    <property type="project" value="UniProtKB-KW"/>
</dbReference>
<dbReference type="Proteomes" id="UP000186292">
    <property type="component" value="Unassembled WGS sequence"/>
</dbReference>
<evidence type="ECO:0000313" key="10">
    <source>
        <dbReference type="EMBL" id="SIS48988.1"/>
    </source>
</evidence>
<protein>
    <recommendedName>
        <fullName evidence="7">Acyl-CoA:diacylglycerol acyltransferase</fullName>
        <ecNumber evidence="3">2.3.1.122</ecNumber>
        <ecNumber evidence="4">2.3.1.20</ecNumber>
    </recommendedName>
</protein>
<evidence type="ECO:0000256" key="4">
    <source>
        <dbReference type="ARBA" id="ARBA00013244"/>
    </source>
</evidence>
<dbReference type="PANTHER" id="PTHR48098">
    <property type="entry name" value="ENTEROCHELIN ESTERASE-RELATED"/>
    <property type="match status" value="1"/>
</dbReference>
<evidence type="ECO:0000256" key="3">
    <source>
        <dbReference type="ARBA" id="ARBA00012820"/>
    </source>
</evidence>
<evidence type="ECO:0000313" key="11">
    <source>
        <dbReference type="Proteomes" id="UP000186292"/>
    </source>
</evidence>
<dbReference type="Pfam" id="PF00756">
    <property type="entry name" value="Esterase"/>
    <property type="match status" value="1"/>
</dbReference>
<dbReference type="InterPro" id="IPR029058">
    <property type="entry name" value="AB_hydrolase_fold"/>
</dbReference>
<reference evidence="11" key="1">
    <citation type="submission" date="2017-01" db="EMBL/GenBank/DDBJ databases">
        <authorList>
            <person name="Varghese N."/>
            <person name="Submissions S."/>
        </authorList>
    </citation>
    <scope>NUCLEOTIDE SEQUENCE [LARGE SCALE GENOMIC DNA]</scope>
    <source>
        <strain evidence="11">DSM 44531</strain>
    </source>
</reference>
<dbReference type="GO" id="GO:0004144">
    <property type="term" value="F:diacylglycerol O-acyltransferase activity"/>
    <property type="evidence" value="ECO:0007669"/>
    <property type="project" value="UniProtKB-EC"/>
</dbReference>
<comment type="catalytic activity">
    <reaction evidence="8">
        <text>an acyl-CoA + a 1,2-diacyl-sn-glycerol = a triacyl-sn-glycerol + CoA</text>
        <dbReference type="Rhea" id="RHEA:10868"/>
        <dbReference type="ChEBI" id="CHEBI:17815"/>
        <dbReference type="ChEBI" id="CHEBI:57287"/>
        <dbReference type="ChEBI" id="CHEBI:58342"/>
        <dbReference type="ChEBI" id="CHEBI:64615"/>
        <dbReference type="EC" id="2.3.1.20"/>
    </reaction>
</comment>
<evidence type="ECO:0000256" key="8">
    <source>
        <dbReference type="ARBA" id="ARBA00048109"/>
    </source>
</evidence>
<feature type="signal peptide" evidence="9">
    <location>
        <begin position="1"/>
        <end position="34"/>
    </location>
</feature>
<comment type="catalytic activity">
    <reaction evidence="1">
        <text>2 alpha,alpha'-trehalose 6-mycolate = alpha,alpha'-trehalose 6,6'-bismycolate + alpha,alpha-trehalose</text>
        <dbReference type="Rhea" id="RHEA:23472"/>
        <dbReference type="ChEBI" id="CHEBI:16551"/>
        <dbReference type="ChEBI" id="CHEBI:18195"/>
        <dbReference type="ChEBI" id="CHEBI:18234"/>
        <dbReference type="EC" id="2.3.1.122"/>
    </reaction>
</comment>
<evidence type="ECO:0000256" key="7">
    <source>
        <dbReference type="ARBA" id="ARBA00032572"/>
    </source>
</evidence>
<comment type="similarity">
    <text evidence="2">Belongs to the mycobacterial A85 antigen family.</text>
</comment>
<keyword evidence="10" id="KW-0378">Hydrolase</keyword>
<dbReference type="STRING" id="1161099.SAMN05444817_10855"/>
<dbReference type="AlphaFoldDB" id="A0A1N7JI53"/>
<sequence>MNATTSLRRSLLALLLALATAMTLMVATPNYAKAAGNRDWLRPDATGHCTWDPVRYWVQRCDVYSPAMKRNITVQIVPAARGGNAGLYLLDGLRATERTSAWVNDVNAAAVYAHSNITLVMPVGGEASFYADWAHDPQYGNGKPYKWETFLTRELPGYLQRQFGVSPTNNSVLGLSMGGTGAMNLAAKHPNQFRQVLSFSGYLTTTLPGMQTLLRLAMLDAGGYNLNAMHGSIVSPARFENDPFLNMGGLRNSDVYISAASGIPGPADAKYLPQHQAAGAALESGAMITTRVWEAKARAQGLRVTADYPAVGLHNWDQFGYQLNKTKSRVLNHMNAW</sequence>
<dbReference type="EMBL" id="FTOF01000008">
    <property type="protein sequence ID" value="SIS48988.1"/>
    <property type="molecule type" value="Genomic_DNA"/>
</dbReference>
<feature type="chain" id="PRO_5013088622" description="Acyl-CoA:diacylglycerol acyltransferase" evidence="9">
    <location>
        <begin position="35"/>
        <end position="337"/>
    </location>
</feature>
<evidence type="ECO:0000256" key="1">
    <source>
        <dbReference type="ARBA" id="ARBA00000697"/>
    </source>
</evidence>
<dbReference type="EC" id="2.3.1.122" evidence="3"/>
<keyword evidence="6" id="KW-0012">Acyltransferase</keyword>
<evidence type="ECO:0000256" key="5">
    <source>
        <dbReference type="ARBA" id="ARBA00022679"/>
    </source>
</evidence>
<dbReference type="SUPFAM" id="SSF53474">
    <property type="entry name" value="alpha/beta-Hydrolases"/>
    <property type="match status" value="1"/>
</dbReference>
<dbReference type="PANTHER" id="PTHR48098:SF1">
    <property type="entry name" value="DIACYLGLYCEROL ACYLTRANSFERASE_MYCOLYLTRANSFERASE AG85A"/>
    <property type="match status" value="1"/>
</dbReference>
<dbReference type="EC" id="2.3.1.20" evidence="4"/>
<organism evidence="10 11">
    <name type="scientific">Corynebacterium appendicis CIP 107643</name>
    <dbReference type="NCBI Taxonomy" id="1161099"/>
    <lineage>
        <taxon>Bacteria</taxon>
        <taxon>Bacillati</taxon>
        <taxon>Actinomycetota</taxon>
        <taxon>Actinomycetes</taxon>
        <taxon>Mycobacteriales</taxon>
        <taxon>Corynebacteriaceae</taxon>
        <taxon>Corynebacterium</taxon>
    </lineage>
</organism>
<keyword evidence="11" id="KW-1185">Reference proteome</keyword>
<dbReference type="RefSeq" id="WP_084560606.1">
    <property type="nucleotide sequence ID" value="NZ_CP046976.1"/>
</dbReference>
<dbReference type="GO" id="GO:0050348">
    <property type="term" value="F:trehalose O-mycolyltransferase activity"/>
    <property type="evidence" value="ECO:0007669"/>
    <property type="project" value="UniProtKB-EC"/>
</dbReference>
<proteinExistence type="inferred from homology"/>
<accession>A0A1N7JI53</accession>
<dbReference type="PROSITE" id="PS51318">
    <property type="entry name" value="TAT"/>
    <property type="match status" value="1"/>
</dbReference>
<evidence type="ECO:0000256" key="2">
    <source>
        <dbReference type="ARBA" id="ARBA00005874"/>
    </source>
</evidence>
<evidence type="ECO:0000256" key="6">
    <source>
        <dbReference type="ARBA" id="ARBA00023315"/>
    </source>
</evidence>
<dbReference type="Gene3D" id="3.40.50.1820">
    <property type="entry name" value="alpha/beta hydrolase"/>
    <property type="match status" value="1"/>
</dbReference>
<keyword evidence="9" id="KW-0732">Signal</keyword>
<dbReference type="InterPro" id="IPR006311">
    <property type="entry name" value="TAT_signal"/>
</dbReference>
<evidence type="ECO:0000256" key="9">
    <source>
        <dbReference type="SAM" id="SignalP"/>
    </source>
</evidence>
<dbReference type="InterPro" id="IPR050583">
    <property type="entry name" value="Mycobacterial_A85_antigen"/>
</dbReference>
<dbReference type="InterPro" id="IPR000801">
    <property type="entry name" value="Esterase-like"/>
</dbReference>